<comment type="caution">
    <text evidence="1">The sequence shown here is derived from an EMBL/GenBank/DDBJ whole genome shotgun (WGS) entry which is preliminary data.</text>
</comment>
<dbReference type="Proteomes" id="UP000321722">
    <property type="component" value="Unassembled WGS sequence"/>
</dbReference>
<name>A0A510WUJ5_9LACO</name>
<dbReference type="AlphaFoldDB" id="A0A510WUJ5"/>
<organism evidence="1 2">
    <name type="scientific">Ligilactobacillus aviarius</name>
    <dbReference type="NCBI Taxonomy" id="1606"/>
    <lineage>
        <taxon>Bacteria</taxon>
        <taxon>Bacillati</taxon>
        <taxon>Bacillota</taxon>
        <taxon>Bacilli</taxon>
        <taxon>Lactobacillales</taxon>
        <taxon>Lactobacillaceae</taxon>
        <taxon>Ligilactobacillus</taxon>
    </lineage>
</organism>
<accession>A0A510WUJ5</accession>
<protein>
    <submittedName>
        <fullName evidence="1">Uncharacterized protein</fullName>
    </submittedName>
</protein>
<evidence type="ECO:0000313" key="1">
    <source>
        <dbReference type="EMBL" id="GEK42247.1"/>
    </source>
</evidence>
<reference evidence="1 2" key="1">
    <citation type="submission" date="2019-07" db="EMBL/GenBank/DDBJ databases">
        <title>Whole genome shotgun sequence of Lactobacillus aviarius subsp. aviarius NBRC 102162.</title>
        <authorList>
            <person name="Hosoyama A."/>
            <person name="Uohara A."/>
            <person name="Ohji S."/>
            <person name="Ichikawa N."/>
        </authorList>
    </citation>
    <scope>NUCLEOTIDE SEQUENCE [LARGE SCALE GENOMIC DNA]</scope>
    <source>
        <strain evidence="1 2">NBRC 102162</strain>
    </source>
</reference>
<dbReference type="EMBL" id="BJUI01000016">
    <property type="protein sequence ID" value="GEK42247.1"/>
    <property type="molecule type" value="Genomic_DNA"/>
</dbReference>
<sequence length="81" mass="9320">MLTLCFQSVHGGITKIVDNVESLSCIYHDGSEKIFSGYDLIESNDLISQEIKNYIVKDSYGKESMFPRNFWFISNIDMKTN</sequence>
<keyword evidence="2" id="KW-1185">Reference proteome</keyword>
<gene>
    <name evidence="1" type="ORF">LAV01_10790</name>
</gene>
<evidence type="ECO:0000313" key="2">
    <source>
        <dbReference type="Proteomes" id="UP000321722"/>
    </source>
</evidence>
<proteinExistence type="predicted"/>